<evidence type="ECO:0000259" key="2">
    <source>
        <dbReference type="Pfam" id="PF07985"/>
    </source>
</evidence>
<sequence length="266" mass="29811">MDSTAIAQSQTVPHEPSYHSLSLSEIQENYQALHEKLRGSDVAYTMYHTFHDKLSLLPDIEITNCVCLGLGSLTGVEGQRLSALDVERREDSLHQLVVLTMILDTDLLGAKHAIRNAWFQEPCFSQTDKIFLKGLGFIAPQFPTAMEKITSNTFLFAPRVSYYVIFEVFTACHPALYIGNRLDQLVKQLSGTVATHSLDPLPLMVLETMTRFKDASRMAPLPVLEDSPYSWTRVTGIHWLRKEGEGGTPAEHSEQEGGLNCQESRE</sequence>
<name>A0A2K9YF21_CLAUC</name>
<proteinExistence type="predicted"/>
<dbReference type="PANTHER" id="PTHR42080:SF1">
    <property type="entry name" value="SRR1-LIKE DOMAIN-CONTAINING PROTEIN"/>
    <property type="match status" value="1"/>
</dbReference>
<dbReference type="EMBL" id="MG777505">
    <property type="protein sequence ID" value="AUW31315.1"/>
    <property type="molecule type" value="Genomic_DNA"/>
</dbReference>
<dbReference type="PANTHER" id="PTHR42080">
    <property type="entry name" value="SRR1 DOMAIN-CONTAINING PROTEIN"/>
    <property type="match status" value="1"/>
</dbReference>
<evidence type="ECO:0000313" key="3">
    <source>
        <dbReference type="EMBL" id="AUW31315.1"/>
    </source>
</evidence>
<organism evidence="3">
    <name type="scientific">Cladonia uncialis subsp. uncialis</name>
    <dbReference type="NCBI Taxonomy" id="180999"/>
    <lineage>
        <taxon>Eukaryota</taxon>
        <taxon>Fungi</taxon>
        <taxon>Dikarya</taxon>
        <taxon>Ascomycota</taxon>
        <taxon>Pezizomycotina</taxon>
        <taxon>Lecanoromycetes</taxon>
        <taxon>OSLEUM clade</taxon>
        <taxon>Lecanoromycetidae</taxon>
        <taxon>Lecanorales</taxon>
        <taxon>Lecanorineae</taxon>
        <taxon>Cladoniaceae</taxon>
        <taxon>Cladonia</taxon>
    </lineage>
</organism>
<dbReference type="AlphaFoldDB" id="A0A2K9YF21"/>
<dbReference type="Pfam" id="PF07985">
    <property type="entry name" value="SRR1"/>
    <property type="match status" value="1"/>
</dbReference>
<evidence type="ECO:0000256" key="1">
    <source>
        <dbReference type="SAM" id="MobiDB-lite"/>
    </source>
</evidence>
<feature type="region of interest" description="Disordered" evidence="1">
    <location>
        <begin position="243"/>
        <end position="266"/>
    </location>
</feature>
<reference evidence="3" key="1">
    <citation type="submission" date="2017-12" db="EMBL/GenBank/DDBJ databases">
        <title>Genome Sequencing Reveals a Rich Biosynthetic Potential.</title>
        <authorList>
            <person name="Bertrand R.L."/>
            <person name="Abdel-Hameed M.E."/>
            <person name="Sorensen J.L."/>
        </authorList>
    </citation>
    <scope>NUCLEOTIDE SEQUENCE</scope>
</reference>
<feature type="domain" description="SRR1-like" evidence="2">
    <location>
        <begin position="60"/>
        <end position="190"/>
    </location>
</feature>
<accession>A0A2K9YF21</accession>
<dbReference type="InterPro" id="IPR012942">
    <property type="entry name" value="SRR1-like"/>
</dbReference>
<protein>
    <recommendedName>
        <fullName evidence="2">SRR1-like domain-containing protein</fullName>
    </recommendedName>
</protein>
<feature type="compositionally biased region" description="Basic and acidic residues" evidence="1">
    <location>
        <begin position="243"/>
        <end position="255"/>
    </location>
</feature>